<dbReference type="Gene3D" id="1.10.10.2840">
    <property type="entry name" value="PucR C-terminal helix-turn-helix domain"/>
    <property type="match status" value="1"/>
</dbReference>
<evidence type="ECO:0000313" key="2">
    <source>
        <dbReference type="EMBL" id="NKY88114.1"/>
    </source>
</evidence>
<proteinExistence type="predicted"/>
<reference evidence="2 3" key="1">
    <citation type="submission" date="2020-04" db="EMBL/GenBank/DDBJ databases">
        <title>MicrobeNet Type strains.</title>
        <authorList>
            <person name="Nicholson A.C."/>
        </authorList>
    </citation>
    <scope>NUCLEOTIDE SEQUENCE [LARGE SCALE GENOMIC DNA]</scope>
    <source>
        <strain evidence="2 3">DSM 44445</strain>
    </source>
</reference>
<dbReference type="EMBL" id="JAAXPE010000025">
    <property type="protein sequence ID" value="NKY88114.1"/>
    <property type="molecule type" value="Genomic_DNA"/>
</dbReference>
<comment type="caution">
    <text evidence="2">The sequence shown here is derived from an EMBL/GenBank/DDBJ whole genome shotgun (WGS) entry which is preliminary data.</text>
</comment>
<dbReference type="PANTHER" id="PTHR33744">
    <property type="entry name" value="CARBOHYDRATE DIACID REGULATOR"/>
    <property type="match status" value="1"/>
</dbReference>
<dbReference type="InterPro" id="IPR042070">
    <property type="entry name" value="PucR_C-HTH_sf"/>
</dbReference>
<gene>
    <name evidence="2" type="ORF">HGA07_21115</name>
</gene>
<protein>
    <submittedName>
        <fullName evidence="2">PucR family transcriptional regulator</fullName>
    </submittedName>
</protein>
<dbReference type="InterPro" id="IPR025736">
    <property type="entry name" value="PucR_C-HTH_dom"/>
</dbReference>
<organism evidence="2 3">
    <name type="scientific">Nocardia veterana</name>
    <dbReference type="NCBI Taxonomy" id="132249"/>
    <lineage>
        <taxon>Bacteria</taxon>
        <taxon>Bacillati</taxon>
        <taxon>Actinomycetota</taxon>
        <taxon>Actinomycetes</taxon>
        <taxon>Mycobacteriales</taxon>
        <taxon>Nocardiaceae</taxon>
        <taxon>Nocardia</taxon>
    </lineage>
</organism>
<name>A0A7X6RJZ5_9NOCA</name>
<dbReference type="InterPro" id="IPR051448">
    <property type="entry name" value="CdaR-like_regulators"/>
</dbReference>
<dbReference type="AlphaFoldDB" id="A0A7X6RJZ5"/>
<feature type="domain" description="PucR C-terminal helix-turn-helix" evidence="1">
    <location>
        <begin position="338"/>
        <end position="394"/>
    </location>
</feature>
<accession>A0A7X6RJZ5</accession>
<dbReference type="RefSeq" id="WP_040719506.1">
    <property type="nucleotide sequence ID" value="NZ_CAWPHS010000018.1"/>
</dbReference>
<evidence type="ECO:0000313" key="3">
    <source>
        <dbReference type="Proteomes" id="UP000523447"/>
    </source>
</evidence>
<dbReference type="Pfam" id="PF13556">
    <property type="entry name" value="HTH_30"/>
    <property type="match status" value="1"/>
</dbReference>
<sequence length="404" mass="43789">MHDSTPDHLDRPLRGGLMVADRPATAAATDASETARTIVGRLLARVAAEPTRADDAGRACLRLAIEMLHAHPDHDRTAHLRDAARGWARTGVSLDVLDTLHAAAHEVLARLGRPETASARPHYDVVVAATRLVTDLMGTMSTTIIGAFVRQFDGDRCDEHSSRAAALSALLRGQPAAEIEARYGIAIAERYHVLALAARPNRQSDDEETVGNDLRAQRLRHALSIRTGSTTLSALSATGGTILLPPTETTSGVEHLVAEIGRAAGLAVSATLVEAAGPDIAAAVERAHELLDIVQRLDLPRGLYGFDELALEYQLTRPGPALTHLRALLAPLDDHPELLTTLRCHIAANLNRQRTGKTLHLHPNTVDYRLRRIAELTGFHAHRYPDLWYLRSALVVHSVQPDLP</sequence>
<dbReference type="Proteomes" id="UP000523447">
    <property type="component" value="Unassembled WGS sequence"/>
</dbReference>
<keyword evidence="3" id="KW-1185">Reference proteome</keyword>
<evidence type="ECO:0000259" key="1">
    <source>
        <dbReference type="Pfam" id="PF13556"/>
    </source>
</evidence>